<dbReference type="EMBL" id="CP106735">
    <property type="protein sequence ID" value="UXX77654.1"/>
    <property type="molecule type" value="Genomic_DNA"/>
</dbReference>
<dbReference type="Proteomes" id="UP001062165">
    <property type="component" value="Chromosome"/>
</dbReference>
<organism evidence="2 3">
    <name type="scientific">Reichenbachiella carrageenanivorans</name>
    <dbReference type="NCBI Taxonomy" id="2979869"/>
    <lineage>
        <taxon>Bacteria</taxon>
        <taxon>Pseudomonadati</taxon>
        <taxon>Bacteroidota</taxon>
        <taxon>Cytophagia</taxon>
        <taxon>Cytophagales</taxon>
        <taxon>Reichenbachiellaceae</taxon>
        <taxon>Reichenbachiella</taxon>
    </lineage>
</organism>
<keyword evidence="1" id="KW-0812">Transmembrane</keyword>
<reference evidence="2" key="1">
    <citation type="submission" date="2022-10" db="EMBL/GenBank/DDBJ databases">
        <title>Comparative genomics and taxonomic characterization of three novel marine species of genus Reichenbachiella exhibiting antioxidant and polysaccharide degradation activities.</title>
        <authorList>
            <person name="Muhammad N."/>
            <person name="Lee Y.-J."/>
            <person name="Ko J."/>
            <person name="Kim S.-G."/>
        </authorList>
    </citation>
    <scope>NUCLEOTIDE SEQUENCE</scope>
    <source>
        <strain evidence="2">Wsw4-B4</strain>
    </source>
</reference>
<protein>
    <submittedName>
        <fullName evidence="2">Uncharacterized protein</fullName>
    </submittedName>
</protein>
<evidence type="ECO:0000313" key="2">
    <source>
        <dbReference type="EMBL" id="UXX77654.1"/>
    </source>
</evidence>
<proteinExistence type="predicted"/>
<sequence>MLKKLKILFLSVLAIGLSSFLLYVYMDEVLPKGEQGEAADKLADQMLSAIGDEAWQRTGAISWAYEDRTYVWDKKRHFTKVVYEGREVLIDINDRVGYVVANGEELAEADQKALCEKAWRYWCNDSFWLNPISKIFDSGTQRRLVNWQGEEALLVTYTSGGATPGDSYLWLLDENNRPKSWKMWVSIIPVGGLKFSWDSWETLETGVQISTHHFNPLRTIRIHEPVAAFHLNQLTNRDIFALLLSDTSQLVNY</sequence>
<feature type="transmembrane region" description="Helical" evidence="1">
    <location>
        <begin position="7"/>
        <end position="26"/>
    </location>
</feature>
<keyword evidence="3" id="KW-1185">Reference proteome</keyword>
<evidence type="ECO:0000313" key="3">
    <source>
        <dbReference type="Proteomes" id="UP001062165"/>
    </source>
</evidence>
<name>A0ABY6CUQ4_9BACT</name>
<dbReference type="RefSeq" id="WP_263049401.1">
    <property type="nucleotide sequence ID" value="NZ_CP106735.1"/>
</dbReference>
<keyword evidence="1" id="KW-0472">Membrane</keyword>
<gene>
    <name evidence="2" type="ORF">N7E81_09760</name>
</gene>
<keyword evidence="1" id="KW-1133">Transmembrane helix</keyword>
<accession>A0ABY6CUQ4</accession>
<evidence type="ECO:0000256" key="1">
    <source>
        <dbReference type="SAM" id="Phobius"/>
    </source>
</evidence>